<sequence length="136" mass="15361">MLIIYVACNTISDSILLYRCYVIWDPSLRVVIGPGLLLVVATASGIVLEGIDTQLHRWAIIYPITAITFNILVTSLTAGRIWWAIRQMKASKALETSKRYQKVFIFLVETGLIYPTYLCLNFGFGNQMNINVRITS</sequence>
<evidence type="ECO:0000313" key="2">
    <source>
        <dbReference type="Proteomes" id="UP000308600"/>
    </source>
</evidence>
<gene>
    <name evidence="1" type="ORF">BDN72DRAFT_572434</name>
</gene>
<organism evidence="1 2">
    <name type="scientific">Pluteus cervinus</name>
    <dbReference type="NCBI Taxonomy" id="181527"/>
    <lineage>
        <taxon>Eukaryota</taxon>
        <taxon>Fungi</taxon>
        <taxon>Dikarya</taxon>
        <taxon>Basidiomycota</taxon>
        <taxon>Agaricomycotina</taxon>
        <taxon>Agaricomycetes</taxon>
        <taxon>Agaricomycetidae</taxon>
        <taxon>Agaricales</taxon>
        <taxon>Pluteineae</taxon>
        <taxon>Pluteaceae</taxon>
        <taxon>Pluteus</taxon>
    </lineage>
</organism>
<name>A0ACD3AWA2_9AGAR</name>
<protein>
    <submittedName>
        <fullName evidence="1">Uncharacterized protein</fullName>
    </submittedName>
</protein>
<keyword evidence="2" id="KW-1185">Reference proteome</keyword>
<accession>A0ACD3AWA2</accession>
<reference evidence="1 2" key="1">
    <citation type="journal article" date="2019" name="Nat. Ecol. Evol.">
        <title>Megaphylogeny resolves global patterns of mushroom evolution.</title>
        <authorList>
            <person name="Varga T."/>
            <person name="Krizsan K."/>
            <person name="Foldi C."/>
            <person name="Dima B."/>
            <person name="Sanchez-Garcia M."/>
            <person name="Sanchez-Ramirez S."/>
            <person name="Szollosi G.J."/>
            <person name="Szarkandi J.G."/>
            <person name="Papp V."/>
            <person name="Albert L."/>
            <person name="Andreopoulos W."/>
            <person name="Angelini C."/>
            <person name="Antonin V."/>
            <person name="Barry K.W."/>
            <person name="Bougher N.L."/>
            <person name="Buchanan P."/>
            <person name="Buyck B."/>
            <person name="Bense V."/>
            <person name="Catcheside P."/>
            <person name="Chovatia M."/>
            <person name="Cooper J."/>
            <person name="Damon W."/>
            <person name="Desjardin D."/>
            <person name="Finy P."/>
            <person name="Geml J."/>
            <person name="Haridas S."/>
            <person name="Hughes K."/>
            <person name="Justo A."/>
            <person name="Karasinski D."/>
            <person name="Kautmanova I."/>
            <person name="Kiss B."/>
            <person name="Kocsube S."/>
            <person name="Kotiranta H."/>
            <person name="LaButti K.M."/>
            <person name="Lechner B.E."/>
            <person name="Liimatainen K."/>
            <person name="Lipzen A."/>
            <person name="Lukacs Z."/>
            <person name="Mihaltcheva S."/>
            <person name="Morgado L.N."/>
            <person name="Niskanen T."/>
            <person name="Noordeloos M.E."/>
            <person name="Ohm R.A."/>
            <person name="Ortiz-Santana B."/>
            <person name="Ovrebo C."/>
            <person name="Racz N."/>
            <person name="Riley R."/>
            <person name="Savchenko A."/>
            <person name="Shiryaev A."/>
            <person name="Soop K."/>
            <person name="Spirin V."/>
            <person name="Szebenyi C."/>
            <person name="Tomsovsky M."/>
            <person name="Tulloss R.E."/>
            <person name="Uehling J."/>
            <person name="Grigoriev I.V."/>
            <person name="Vagvolgyi C."/>
            <person name="Papp T."/>
            <person name="Martin F.M."/>
            <person name="Miettinen O."/>
            <person name="Hibbett D.S."/>
            <person name="Nagy L.G."/>
        </authorList>
    </citation>
    <scope>NUCLEOTIDE SEQUENCE [LARGE SCALE GENOMIC DNA]</scope>
    <source>
        <strain evidence="1 2">NL-1719</strain>
    </source>
</reference>
<proteinExistence type="predicted"/>
<dbReference type="Proteomes" id="UP000308600">
    <property type="component" value="Unassembled WGS sequence"/>
</dbReference>
<dbReference type="EMBL" id="ML208320">
    <property type="protein sequence ID" value="TFK70005.1"/>
    <property type="molecule type" value="Genomic_DNA"/>
</dbReference>
<evidence type="ECO:0000313" key="1">
    <source>
        <dbReference type="EMBL" id="TFK70005.1"/>
    </source>
</evidence>